<evidence type="ECO:0000313" key="3">
    <source>
        <dbReference type="Proteomes" id="UP000240883"/>
    </source>
</evidence>
<sequence>MPCQGCTSSKSLCFYSVSSVLGRPRGTKNRTSRRRNGSNATGESHERTKQERNGSGNDRGTQKQTGRRRKPKESRGESDPFNAITTESGESKTSDLLSSEMQIPSENMWFLPEEGYPFGLQDAHTPSDFRVDSFTPIEPLTPIVGHTPPPSMHCYPDKPLNSIVPDITGLEEADIQWSSGIFCHDPPQNLFNQPTMLPSPSSDSSPHRMSVTNACTCLQQHAELLSSPSIAEMNASVDDSILSLDKALSLAKQGIKAWRSLVACPICPYNNDQEVMLLALMSIRPVTRYLQRLAPRFIALPLGEAKSQEFAMTDLQLTRERSRLMLGSLEVEEEERILVYRLLFQKTVQKVRYTLHSLQTMQFKRKKQLLLETSNRTAGLEDYHASSSLSHIQQMTHALATALQDLESSFKSE</sequence>
<organism evidence="2 3">
    <name type="scientific">Corynespora cassiicola Philippines</name>
    <dbReference type="NCBI Taxonomy" id="1448308"/>
    <lineage>
        <taxon>Eukaryota</taxon>
        <taxon>Fungi</taxon>
        <taxon>Dikarya</taxon>
        <taxon>Ascomycota</taxon>
        <taxon>Pezizomycotina</taxon>
        <taxon>Dothideomycetes</taxon>
        <taxon>Pleosporomycetidae</taxon>
        <taxon>Pleosporales</taxon>
        <taxon>Corynesporascaceae</taxon>
        <taxon>Corynespora</taxon>
    </lineage>
</organism>
<protein>
    <recommendedName>
        <fullName evidence="4">Aflatoxin regulatory protein domain-containing protein</fullName>
    </recommendedName>
</protein>
<feature type="compositionally biased region" description="Polar residues" evidence="1">
    <location>
        <begin position="53"/>
        <end position="64"/>
    </location>
</feature>
<proteinExistence type="predicted"/>
<name>A0A2T2NPL6_CORCC</name>
<dbReference type="Proteomes" id="UP000240883">
    <property type="component" value="Unassembled WGS sequence"/>
</dbReference>
<evidence type="ECO:0000256" key="1">
    <source>
        <dbReference type="SAM" id="MobiDB-lite"/>
    </source>
</evidence>
<gene>
    <name evidence="2" type="ORF">BS50DRAFT_574080</name>
</gene>
<feature type="compositionally biased region" description="Basic and acidic residues" evidence="1">
    <location>
        <begin position="43"/>
        <end position="52"/>
    </location>
</feature>
<evidence type="ECO:0000313" key="2">
    <source>
        <dbReference type="EMBL" id="PSN67377.1"/>
    </source>
</evidence>
<feature type="compositionally biased region" description="Basic residues" evidence="1">
    <location>
        <begin position="25"/>
        <end position="36"/>
    </location>
</feature>
<dbReference type="AlphaFoldDB" id="A0A2T2NPL6"/>
<dbReference type="EMBL" id="KZ678135">
    <property type="protein sequence ID" value="PSN67377.1"/>
    <property type="molecule type" value="Genomic_DNA"/>
</dbReference>
<feature type="region of interest" description="Disordered" evidence="1">
    <location>
        <begin position="17"/>
        <end position="98"/>
    </location>
</feature>
<evidence type="ECO:0008006" key="4">
    <source>
        <dbReference type="Google" id="ProtNLM"/>
    </source>
</evidence>
<accession>A0A2T2NPL6</accession>
<dbReference type="OrthoDB" id="2328572at2759"/>
<reference evidence="2 3" key="1">
    <citation type="journal article" date="2018" name="Front. Microbiol.">
        <title>Genome-Wide Analysis of Corynespora cassiicola Leaf Fall Disease Putative Effectors.</title>
        <authorList>
            <person name="Lopez D."/>
            <person name="Ribeiro S."/>
            <person name="Label P."/>
            <person name="Fumanal B."/>
            <person name="Venisse J.S."/>
            <person name="Kohler A."/>
            <person name="de Oliveira R.R."/>
            <person name="Labutti K."/>
            <person name="Lipzen A."/>
            <person name="Lail K."/>
            <person name="Bauer D."/>
            <person name="Ohm R.A."/>
            <person name="Barry K.W."/>
            <person name="Spatafora J."/>
            <person name="Grigoriev I.V."/>
            <person name="Martin F.M."/>
            <person name="Pujade-Renaud V."/>
        </authorList>
    </citation>
    <scope>NUCLEOTIDE SEQUENCE [LARGE SCALE GENOMIC DNA]</scope>
    <source>
        <strain evidence="2 3">Philippines</strain>
    </source>
</reference>
<keyword evidence="3" id="KW-1185">Reference proteome</keyword>